<reference evidence="6" key="2">
    <citation type="submission" date="2025-09" db="UniProtKB">
        <authorList>
            <consortium name="Ensembl"/>
        </authorList>
    </citation>
    <scope>IDENTIFICATION</scope>
</reference>
<protein>
    <submittedName>
        <fullName evidence="6">DELTA-sagatoxin-Srs1a-like</fullName>
    </submittedName>
</protein>
<name>A0A3B4XGS0_SERLL</name>
<dbReference type="Ensembl" id="ENSSLDT00000017694.1">
    <property type="protein sequence ID" value="ENSSLDP00000017089.1"/>
    <property type="gene ID" value="ENSSLDG00000013513.1"/>
</dbReference>
<keyword evidence="7" id="KW-1185">Reference proteome</keyword>
<dbReference type="GO" id="GO:0006812">
    <property type="term" value="P:monoatomic cation transport"/>
    <property type="evidence" value="ECO:0007669"/>
    <property type="project" value="InterPro"/>
</dbReference>
<dbReference type="GO" id="GO:0046931">
    <property type="term" value="P:pore complex assembly"/>
    <property type="evidence" value="ECO:0007669"/>
    <property type="project" value="InterPro"/>
</dbReference>
<keyword evidence="5" id="KW-0166">Nematocyst</keyword>
<dbReference type="GO" id="GO:0015267">
    <property type="term" value="F:channel activity"/>
    <property type="evidence" value="ECO:0007669"/>
    <property type="project" value="InterPro"/>
</dbReference>
<dbReference type="Proteomes" id="UP000261360">
    <property type="component" value="Unplaced"/>
</dbReference>
<evidence type="ECO:0000256" key="2">
    <source>
        <dbReference type="ARBA" id="ARBA00004532"/>
    </source>
</evidence>
<dbReference type="STRING" id="1841481.ENSSLDP00000017089"/>
<dbReference type="GO" id="GO:0046930">
    <property type="term" value="C:pore complex"/>
    <property type="evidence" value="ECO:0007669"/>
    <property type="project" value="InterPro"/>
</dbReference>
<dbReference type="PANTHER" id="PTHR40388:SF2">
    <property type="entry name" value="ACTINOPORIN-LIKE PROTEIN"/>
    <property type="match status" value="1"/>
</dbReference>
<evidence type="ECO:0000256" key="1">
    <source>
        <dbReference type="ARBA" id="ARBA00004175"/>
    </source>
</evidence>
<dbReference type="InterPro" id="IPR009104">
    <property type="entry name" value="Anemon_actinoporin-like"/>
</dbReference>
<evidence type="ECO:0000256" key="3">
    <source>
        <dbReference type="ARBA" id="ARBA00022537"/>
    </source>
</evidence>
<comment type="subcellular location">
    <subcellularLocation>
        <location evidence="2">Nematocyst</location>
    </subcellularLocation>
    <subcellularLocation>
        <location evidence="1">Target cell membrane</location>
    </subcellularLocation>
</comment>
<proteinExistence type="predicted"/>
<evidence type="ECO:0000313" key="6">
    <source>
        <dbReference type="Ensembl" id="ENSSLDP00000017089.1"/>
    </source>
</evidence>
<dbReference type="InterPro" id="IPR015926">
    <property type="entry name" value="Cytolysin/lectin"/>
</dbReference>
<reference evidence="6" key="1">
    <citation type="submission" date="2025-08" db="UniProtKB">
        <authorList>
            <consortium name="Ensembl"/>
        </authorList>
    </citation>
    <scope>IDENTIFICATION</scope>
</reference>
<dbReference type="GO" id="GO:0042151">
    <property type="term" value="C:nematocyst"/>
    <property type="evidence" value="ECO:0007669"/>
    <property type="project" value="UniProtKB-SubCell"/>
</dbReference>
<sequence>MYVFISKTVDFLRRTDIMDTAISVASEVAGVLPTHRQCSIQIKNKCSNYTLLHINSGWCVEMLPPTIDPSSDGKGLFSKTADTARGAVGVFTYDVVNKSTKEVTEKIAVMFSVPYDFNFYSNWFAVGVFGKDTKCDHDLYHNMYNNEENKFSRKKGGCCVSYKNDRITILATMSDSFQPDMKVEVSDS</sequence>
<dbReference type="Gene3D" id="2.60.270.20">
    <property type="entry name" value="Cytolysin/lectin"/>
    <property type="match status" value="1"/>
</dbReference>
<dbReference type="AlphaFoldDB" id="A0A3B4XGS0"/>
<dbReference type="PANTHER" id="PTHR40388">
    <property type="entry name" value="BRYOPORIN"/>
    <property type="match status" value="1"/>
</dbReference>
<keyword evidence="4" id="KW-1053">Target membrane</keyword>
<dbReference type="SUPFAM" id="SSF63724">
    <property type="entry name" value="Cytolysin/lectin"/>
    <property type="match status" value="1"/>
</dbReference>
<dbReference type="GeneTree" id="ENSGT00940000164286"/>
<evidence type="ECO:0000313" key="7">
    <source>
        <dbReference type="Proteomes" id="UP000261360"/>
    </source>
</evidence>
<evidence type="ECO:0000256" key="5">
    <source>
        <dbReference type="ARBA" id="ARBA00023331"/>
    </source>
</evidence>
<dbReference type="GO" id="GO:0051715">
    <property type="term" value="P:cytolysis in another organism"/>
    <property type="evidence" value="ECO:0007669"/>
    <property type="project" value="InterPro"/>
</dbReference>
<dbReference type="InterPro" id="IPR050677">
    <property type="entry name" value="Actinoporin_PFT"/>
</dbReference>
<keyword evidence="3" id="KW-1052">Target cell membrane</keyword>
<accession>A0A3B4XGS0</accession>
<dbReference type="GO" id="GO:0044218">
    <property type="term" value="C:other organism cell membrane"/>
    <property type="evidence" value="ECO:0007669"/>
    <property type="project" value="UniProtKB-KW"/>
</dbReference>
<evidence type="ECO:0000256" key="4">
    <source>
        <dbReference type="ARBA" id="ARBA00023298"/>
    </source>
</evidence>
<dbReference type="Pfam" id="PF06369">
    <property type="entry name" value="Anemone_cytotox"/>
    <property type="match status" value="1"/>
</dbReference>
<organism evidence="6 7">
    <name type="scientific">Seriola lalandi dorsalis</name>
    <dbReference type="NCBI Taxonomy" id="1841481"/>
    <lineage>
        <taxon>Eukaryota</taxon>
        <taxon>Metazoa</taxon>
        <taxon>Chordata</taxon>
        <taxon>Craniata</taxon>
        <taxon>Vertebrata</taxon>
        <taxon>Euteleostomi</taxon>
        <taxon>Actinopterygii</taxon>
        <taxon>Neopterygii</taxon>
        <taxon>Teleostei</taxon>
        <taxon>Neoteleostei</taxon>
        <taxon>Acanthomorphata</taxon>
        <taxon>Carangaria</taxon>
        <taxon>Carangiformes</taxon>
        <taxon>Carangidae</taxon>
        <taxon>Seriola</taxon>
    </lineage>
</organism>
<keyword evidence="4" id="KW-0472">Membrane</keyword>